<dbReference type="STRING" id="1448308.A0A2T2NRS1"/>
<feature type="region of interest" description="Disordered" evidence="1">
    <location>
        <begin position="198"/>
        <end position="272"/>
    </location>
</feature>
<sequence>MTKISPNRGFPILAYPKCDTSSPVSLSLIFKHDEALTQATLCLLSPLFIDAHEDRQTFILQYDAENIVPGSISLGPAVIPLPQDRLKVLAREGDSQIRTLSLTLRKVCPVWCMLPSRPLRPRSGCEAPFHQLAKLAQALELHVVFDYNRLHYDHLMAFQQLLKHPEQLSGFPVGQYYRQKQYTRMNWSVFGIDDSDLPPAYTEPSGKRPRFSTSPTLSSPPPKQARLLPGPEGTYTSPTDKDSTPTPSPKLQHSITPSAKSPPIAILSPGPPCSPAAPTALSASLYKRLGNRIEGELGGIYAQTLSHANYLQKTAYMEFEEELEDSRLQFGIDKQDAVYEVQNQADQTLQALTEDCENLVEYVEEKANQKAYEVVDRTSERLDELGQKVSLEREREELKRDKEELRKDKEELRKDKEELRKDKEELRRDKEGLRRDKKRLRRDRENLQNDQMRFESEKRAVKVNGRGEQGNRAGSAPA</sequence>
<dbReference type="OrthoDB" id="3737134at2759"/>
<dbReference type="Proteomes" id="UP000240883">
    <property type="component" value="Unassembled WGS sequence"/>
</dbReference>
<name>A0A2T2NRS1_CORCC</name>
<feature type="region of interest" description="Disordered" evidence="1">
    <location>
        <begin position="399"/>
        <end position="478"/>
    </location>
</feature>
<feature type="compositionally biased region" description="Basic and acidic residues" evidence="1">
    <location>
        <begin position="399"/>
        <end position="434"/>
    </location>
</feature>
<proteinExistence type="predicted"/>
<feature type="compositionally biased region" description="Basic and acidic residues" evidence="1">
    <location>
        <begin position="442"/>
        <end position="460"/>
    </location>
</feature>
<gene>
    <name evidence="2" type="ORF">BS50DRAFT_492624</name>
</gene>
<evidence type="ECO:0000313" key="3">
    <source>
        <dbReference type="Proteomes" id="UP000240883"/>
    </source>
</evidence>
<organism evidence="2 3">
    <name type="scientific">Corynespora cassiicola Philippines</name>
    <dbReference type="NCBI Taxonomy" id="1448308"/>
    <lineage>
        <taxon>Eukaryota</taxon>
        <taxon>Fungi</taxon>
        <taxon>Dikarya</taxon>
        <taxon>Ascomycota</taxon>
        <taxon>Pezizomycotina</taxon>
        <taxon>Dothideomycetes</taxon>
        <taxon>Pleosporomycetidae</taxon>
        <taxon>Pleosporales</taxon>
        <taxon>Corynesporascaceae</taxon>
        <taxon>Corynespora</taxon>
    </lineage>
</organism>
<keyword evidence="3" id="KW-1185">Reference proteome</keyword>
<reference evidence="2 3" key="1">
    <citation type="journal article" date="2018" name="Front. Microbiol.">
        <title>Genome-Wide Analysis of Corynespora cassiicola Leaf Fall Disease Putative Effectors.</title>
        <authorList>
            <person name="Lopez D."/>
            <person name="Ribeiro S."/>
            <person name="Label P."/>
            <person name="Fumanal B."/>
            <person name="Venisse J.S."/>
            <person name="Kohler A."/>
            <person name="de Oliveira R.R."/>
            <person name="Labutti K."/>
            <person name="Lipzen A."/>
            <person name="Lail K."/>
            <person name="Bauer D."/>
            <person name="Ohm R.A."/>
            <person name="Barry K.W."/>
            <person name="Spatafora J."/>
            <person name="Grigoriev I.V."/>
            <person name="Martin F.M."/>
            <person name="Pujade-Renaud V."/>
        </authorList>
    </citation>
    <scope>NUCLEOTIDE SEQUENCE [LARGE SCALE GENOMIC DNA]</scope>
    <source>
        <strain evidence="2 3">Philippines</strain>
    </source>
</reference>
<accession>A0A2T2NRS1</accession>
<evidence type="ECO:0000256" key="1">
    <source>
        <dbReference type="SAM" id="MobiDB-lite"/>
    </source>
</evidence>
<dbReference type="AlphaFoldDB" id="A0A2T2NRS1"/>
<protein>
    <submittedName>
        <fullName evidence="2">Uncharacterized protein</fullName>
    </submittedName>
</protein>
<evidence type="ECO:0000313" key="2">
    <source>
        <dbReference type="EMBL" id="PSN68127.1"/>
    </source>
</evidence>
<dbReference type="EMBL" id="KZ678134">
    <property type="protein sequence ID" value="PSN68127.1"/>
    <property type="molecule type" value="Genomic_DNA"/>
</dbReference>